<reference evidence="5 6" key="1">
    <citation type="submission" date="2018-11" db="EMBL/GenBank/DDBJ databases">
        <authorList>
            <person name="Jang G.I."/>
            <person name="Hwang C.Y."/>
        </authorList>
    </citation>
    <scope>NUCLEOTIDE SEQUENCE [LARGE SCALE GENOMIC DNA]</scope>
    <source>
        <strain evidence="5 6">SSM26</strain>
    </source>
</reference>
<dbReference type="Proteomes" id="UP000275199">
    <property type="component" value="Unassembled WGS sequence"/>
</dbReference>
<dbReference type="SUPFAM" id="SSF50891">
    <property type="entry name" value="Cyclophilin-like"/>
    <property type="match status" value="1"/>
</dbReference>
<gene>
    <name evidence="5" type="ORF">EF096_06710</name>
</gene>
<dbReference type="InterPro" id="IPR003778">
    <property type="entry name" value="CT_A_B"/>
</dbReference>
<dbReference type="EMBL" id="RKKU01000005">
    <property type="protein sequence ID" value="ROZ86420.1"/>
    <property type="molecule type" value="Genomic_DNA"/>
</dbReference>
<keyword evidence="6" id="KW-1185">Reference proteome</keyword>
<organism evidence="5 6">
    <name type="scientific">Pseudomonas neustonica</name>
    <dbReference type="NCBI Taxonomy" id="2487346"/>
    <lineage>
        <taxon>Bacteria</taxon>
        <taxon>Pseudomonadati</taxon>
        <taxon>Pseudomonadota</taxon>
        <taxon>Gammaproteobacteria</taxon>
        <taxon>Pseudomonadales</taxon>
        <taxon>Pseudomonadaceae</taxon>
        <taxon>Pseudomonas</taxon>
    </lineage>
</organism>
<evidence type="ECO:0000256" key="1">
    <source>
        <dbReference type="ARBA" id="ARBA00022741"/>
    </source>
</evidence>
<protein>
    <submittedName>
        <fullName evidence="5">Biotin-dependent carboxyltransferase</fullName>
    </submittedName>
</protein>
<dbReference type="RefSeq" id="WP_123888853.1">
    <property type="nucleotide sequence ID" value="NZ_RKKU01000005.1"/>
</dbReference>
<evidence type="ECO:0000259" key="4">
    <source>
        <dbReference type="SMART" id="SM00797"/>
    </source>
</evidence>
<evidence type="ECO:0000313" key="5">
    <source>
        <dbReference type="EMBL" id="ROZ86420.1"/>
    </source>
</evidence>
<dbReference type="InterPro" id="IPR029000">
    <property type="entry name" value="Cyclophilin-like_dom_sf"/>
</dbReference>
<comment type="caution">
    <text evidence="5">The sequence shown here is derived from an EMBL/GenBank/DDBJ whole genome shotgun (WGS) entry which is preliminary data.</text>
</comment>
<dbReference type="SMART" id="SM00797">
    <property type="entry name" value="AHS2"/>
    <property type="match status" value="1"/>
</dbReference>
<dbReference type="InterPro" id="IPR052708">
    <property type="entry name" value="PxpC"/>
</dbReference>
<dbReference type="Gene3D" id="2.40.100.10">
    <property type="entry name" value="Cyclophilin-like"/>
    <property type="match status" value="1"/>
</dbReference>
<evidence type="ECO:0000313" key="6">
    <source>
        <dbReference type="Proteomes" id="UP000275199"/>
    </source>
</evidence>
<evidence type="ECO:0000256" key="2">
    <source>
        <dbReference type="ARBA" id="ARBA00022801"/>
    </source>
</evidence>
<dbReference type="Pfam" id="PF02626">
    <property type="entry name" value="CT_A_B"/>
    <property type="match status" value="1"/>
</dbReference>
<keyword evidence="3" id="KW-0067">ATP-binding</keyword>
<feature type="domain" description="Carboxyltransferase" evidence="4">
    <location>
        <begin position="25"/>
        <end position="300"/>
    </location>
</feature>
<name>A0ABX9XN52_9PSED</name>
<keyword evidence="1" id="KW-0547">Nucleotide-binding</keyword>
<evidence type="ECO:0000256" key="3">
    <source>
        <dbReference type="ARBA" id="ARBA00022840"/>
    </source>
</evidence>
<keyword evidence="2" id="KW-0378">Hydrolase</keyword>
<proteinExistence type="predicted"/>
<dbReference type="PANTHER" id="PTHR43309:SF4">
    <property type="entry name" value="CARBOXYLTRANSFERASE DOMAIN-CONTAINING PROTEIN"/>
    <property type="match status" value="1"/>
</dbReference>
<sequence>MSLLRVEHSLGFAQLQDGGRFGVRQLGVTQGGALDWIAQHWANWLLGNPLDACVIEIPLGGLTLRAEADGWLALCGADLNAKLDQQPLAPWQAFAIRSGQQLEFTQPRSGVRAYLAAAGGFKATPVLRSVATVMREGLGGLHGDGTGLKSGDQLTYSAQPAIGRNMPPEAIPDYQSAVTLQLLLGAQSSQFNGASLFALFNQHWTLDQRADRMGMRLTGPVLHYQGDALISEGIPLGAVQVPPDGQPIVLLNDRQTIGGYPRLGALTPASIARLAQCAPGQKIRLQPIGQQQARQEQLALITCWPVVPAASSSF</sequence>
<accession>A0ABX9XN52</accession>
<dbReference type="NCBIfam" id="TIGR00724">
    <property type="entry name" value="urea_amlyse_rel"/>
    <property type="match status" value="1"/>
</dbReference>
<dbReference type="PANTHER" id="PTHR43309">
    <property type="entry name" value="5-OXOPROLINASE SUBUNIT C"/>
    <property type="match status" value="1"/>
</dbReference>